<organism evidence="1 2">
    <name type="scientific">Georgenia faecalis</name>
    <dbReference type="NCBI Taxonomy" id="2483799"/>
    <lineage>
        <taxon>Bacteria</taxon>
        <taxon>Bacillati</taxon>
        <taxon>Actinomycetota</taxon>
        <taxon>Actinomycetes</taxon>
        <taxon>Micrococcales</taxon>
        <taxon>Bogoriellaceae</taxon>
        <taxon>Georgenia</taxon>
    </lineage>
</organism>
<dbReference type="EMBL" id="JBHSGF010000003">
    <property type="protein sequence ID" value="MFC4554868.1"/>
    <property type="molecule type" value="Genomic_DNA"/>
</dbReference>
<evidence type="ECO:0000313" key="2">
    <source>
        <dbReference type="Proteomes" id="UP001595955"/>
    </source>
</evidence>
<reference evidence="2" key="1">
    <citation type="journal article" date="2019" name="Int. J. Syst. Evol. Microbiol.">
        <title>The Global Catalogue of Microorganisms (GCM) 10K type strain sequencing project: providing services to taxonomists for standard genome sequencing and annotation.</title>
        <authorList>
            <consortium name="The Broad Institute Genomics Platform"/>
            <consortium name="The Broad Institute Genome Sequencing Center for Infectious Disease"/>
            <person name="Wu L."/>
            <person name="Ma J."/>
        </authorList>
    </citation>
    <scope>NUCLEOTIDE SEQUENCE [LARGE SCALE GENOMIC DNA]</scope>
    <source>
        <strain evidence="2">JCM 3369</strain>
    </source>
</reference>
<dbReference type="RefSeq" id="WP_122822863.1">
    <property type="nucleotide sequence ID" value="NZ_CP033325.1"/>
</dbReference>
<comment type="caution">
    <text evidence="1">The sequence shown here is derived from an EMBL/GenBank/DDBJ whole genome shotgun (WGS) entry which is preliminary data.</text>
</comment>
<name>A0ABV9D9D8_9MICO</name>
<keyword evidence="2" id="KW-1185">Reference proteome</keyword>
<dbReference type="Proteomes" id="UP001595955">
    <property type="component" value="Unassembled WGS sequence"/>
</dbReference>
<sequence>MSLQTATNDELRRAWAAALQADVGAETRDDLGKQLVELAEEIDRRVRAGDRDLLRPHRPGLRPT</sequence>
<evidence type="ECO:0000313" key="1">
    <source>
        <dbReference type="EMBL" id="MFC4554868.1"/>
    </source>
</evidence>
<accession>A0ABV9D9D8</accession>
<proteinExistence type="predicted"/>
<protein>
    <submittedName>
        <fullName evidence="1">Uncharacterized protein</fullName>
    </submittedName>
</protein>
<gene>
    <name evidence="1" type="ORF">ACFO3F_06375</name>
</gene>